<dbReference type="EMBL" id="CABITT030000007">
    <property type="protein sequence ID" value="VVB11009.1"/>
    <property type="molecule type" value="Genomic_DNA"/>
</dbReference>
<comment type="caution">
    <text evidence="1">The sequence shown here is derived from an EMBL/GenBank/DDBJ whole genome shotgun (WGS) entry which is preliminary data.</text>
</comment>
<evidence type="ECO:0000313" key="2">
    <source>
        <dbReference type="Proteomes" id="UP000489600"/>
    </source>
</evidence>
<gene>
    <name evidence="1" type="ORF">ANE_LOCUS21453</name>
</gene>
<dbReference type="AlphaFoldDB" id="A0A565CBP2"/>
<accession>A0A565CBP2</accession>
<protein>
    <submittedName>
        <fullName evidence="1">Uncharacterized protein</fullName>
    </submittedName>
</protein>
<organism evidence="1 2">
    <name type="scientific">Arabis nemorensis</name>
    <dbReference type="NCBI Taxonomy" id="586526"/>
    <lineage>
        <taxon>Eukaryota</taxon>
        <taxon>Viridiplantae</taxon>
        <taxon>Streptophyta</taxon>
        <taxon>Embryophyta</taxon>
        <taxon>Tracheophyta</taxon>
        <taxon>Spermatophyta</taxon>
        <taxon>Magnoliopsida</taxon>
        <taxon>eudicotyledons</taxon>
        <taxon>Gunneridae</taxon>
        <taxon>Pentapetalae</taxon>
        <taxon>rosids</taxon>
        <taxon>malvids</taxon>
        <taxon>Brassicales</taxon>
        <taxon>Brassicaceae</taxon>
        <taxon>Arabideae</taxon>
        <taxon>Arabis</taxon>
    </lineage>
</organism>
<sequence>MTSFYSRVLTISEFSTISLSVDSNHIALHIALSFFPSNPILSDASAGVNSQTVIPPEIFPW</sequence>
<keyword evidence="2" id="KW-1185">Reference proteome</keyword>
<reference evidence="1" key="1">
    <citation type="submission" date="2019-07" db="EMBL/GenBank/DDBJ databases">
        <authorList>
            <person name="Dittberner H."/>
        </authorList>
    </citation>
    <scope>NUCLEOTIDE SEQUENCE [LARGE SCALE GENOMIC DNA]</scope>
</reference>
<dbReference type="Proteomes" id="UP000489600">
    <property type="component" value="Unassembled WGS sequence"/>
</dbReference>
<evidence type="ECO:0000313" key="1">
    <source>
        <dbReference type="EMBL" id="VVB11009.1"/>
    </source>
</evidence>
<name>A0A565CBP2_9BRAS</name>
<proteinExistence type="predicted"/>